<gene>
    <name evidence="2" type="ORF">M2650_08930</name>
</gene>
<keyword evidence="1" id="KW-0732">Signal</keyword>
<feature type="signal peptide" evidence="1">
    <location>
        <begin position="1"/>
        <end position="29"/>
    </location>
</feature>
<proteinExistence type="predicted"/>
<evidence type="ECO:0008006" key="4">
    <source>
        <dbReference type="Google" id="ProtNLM"/>
    </source>
</evidence>
<feature type="chain" id="PRO_5047371233" description="DUF3300 domain-containing protein" evidence="1">
    <location>
        <begin position="30"/>
        <end position="164"/>
    </location>
</feature>
<dbReference type="EMBL" id="JAMBEP010000001">
    <property type="protein sequence ID" value="MCL1634752.1"/>
    <property type="molecule type" value="Genomic_DNA"/>
</dbReference>
<evidence type="ECO:0000256" key="1">
    <source>
        <dbReference type="SAM" id="SignalP"/>
    </source>
</evidence>
<name>A0ABT0MIP2_9GAMM</name>
<sequence>MTILSRWLAPAVLAAGLGLGAMAPAPAQAQNDDLVRVIVDVADVIFRSGHPYYRYDQRYGYNDRLIVVRDPYRGPVYYRYVPRTVYYRDSRYRNPPYGVAHGYWRDGRWWDGRRWHDRNDYYERRRWESHNDWRDRDRGWEKRKYKHEYKRGKGRDHRWRDDDD</sequence>
<comment type="caution">
    <text evidence="2">The sequence shown here is derived from an EMBL/GenBank/DDBJ whole genome shotgun (WGS) entry which is preliminary data.</text>
</comment>
<dbReference type="RefSeq" id="WP_249473376.1">
    <property type="nucleotide sequence ID" value="NZ_JAMBEP010000001.1"/>
</dbReference>
<evidence type="ECO:0000313" key="2">
    <source>
        <dbReference type="EMBL" id="MCL1634752.1"/>
    </source>
</evidence>
<evidence type="ECO:0000313" key="3">
    <source>
        <dbReference type="Proteomes" id="UP001431217"/>
    </source>
</evidence>
<accession>A0ABT0MIP2</accession>
<dbReference type="Proteomes" id="UP001431217">
    <property type="component" value="Unassembled WGS sequence"/>
</dbReference>
<organism evidence="2 3">
    <name type="scientific">Luteimonas galliterrae</name>
    <dbReference type="NCBI Taxonomy" id="2940486"/>
    <lineage>
        <taxon>Bacteria</taxon>
        <taxon>Pseudomonadati</taxon>
        <taxon>Pseudomonadota</taxon>
        <taxon>Gammaproteobacteria</taxon>
        <taxon>Lysobacterales</taxon>
        <taxon>Lysobacteraceae</taxon>
        <taxon>Luteimonas</taxon>
    </lineage>
</organism>
<protein>
    <recommendedName>
        <fullName evidence="4">DUF3300 domain-containing protein</fullName>
    </recommendedName>
</protein>
<keyword evidence="3" id="KW-1185">Reference proteome</keyword>
<reference evidence="2 3" key="1">
    <citation type="submission" date="2022-05" db="EMBL/GenBank/DDBJ databases">
        <title>Luteimonas sp. SX5, whole genome shotgun sequencing project.</title>
        <authorList>
            <person name="Zhao G."/>
            <person name="Shen L."/>
        </authorList>
    </citation>
    <scope>NUCLEOTIDE SEQUENCE [LARGE SCALE GENOMIC DNA]</scope>
    <source>
        <strain evidence="2 3">SX5</strain>
    </source>
</reference>